<evidence type="ECO:0000313" key="2">
    <source>
        <dbReference type="Proteomes" id="UP001238096"/>
    </source>
</evidence>
<dbReference type="EMBL" id="CP110509">
    <property type="protein sequence ID" value="WMB28617.1"/>
    <property type="molecule type" value="Genomic_DNA"/>
</dbReference>
<dbReference type="InterPro" id="IPR036188">
    <property type="entry name" value="FAD/NAD-bd_sf"/>
</dbReference>
<gene>
    <name evidence="1" type="ORF">N1496_03680</name>
</gene>
<dbReference type="Gene3D" id="3.50.50.60">
    <property type="entry name" value="FAD/NAD(P)-binding domain"/>
    <property type="match status" value="1"/>
</dbReference>
<sequence>MEKIREKIHIIGASFAGLAFAKKMIALKPDIELIIIDKEKMPTIFPMVLIFYFENKFPT</sequence>
<dbReference type="Proteomes" id="UP001238096">
    <property type="component" value="Chromosome"/>
</dbReference>
<organism evidence="1 2">
    <name type="scientific">Streptococcus didelphis</name>
    <dbReference type="NCBI Taxonomy" id="102886"/>
    <lineage>
        <taxon>Bacteria</taxon>
        <taxon>Bacillati</taxon>
        <taxon>Bacillota</taxon>
        <taxon>Bacilli</taxon>
        <taxon>Lactobacillales</taxon>
        <taxon>Streptococcaceae</taxon>
        <taxon>Streptococcus</taxon>
    </lineage>
</organism>
<reference evidence="2" key="1">
    <citation type="submission" date="2022-10" db="EMBL/GenBank/DDBJ databases">
        <title>Streptococcus didelphis as causative of fatal infections in opossums (Didelphis albiventris).</title>
        <authorList>
            <person name="Breyer G.M."/>
            <person name="Da Silva M.E.R.J."/>
            <person name="Siqueira F.M."/>
        </authorList>
    </citation>
    <scope>NUCLEOTIDE SEQUENCE [LARGE SCALE GENOMIC DNA]</scope>
    <source>
        <strain evidence="2">LBVP101/21</strain>
    </source>
</reference>
<protein>
    <submittedName>
        <fullName evidence="1">Uncharacterized protein</fullName>
    </submittedName>
</protein>
<keyword evidence="2" id="KW-1185">Reference proteome</keyword>
<name>A0ABY9LIE1_9STRE</name>
<accession>A0ABY9LIE1</accession>
<proteinExistence type="predicted"/>
<evidence type="ECO:0000313" key="1">
    <source>
        <dbReference type="EMBL" id="WMB28617.1"/>
    </source>
</evidence>